<dbReference type="InterPro" id="IPR003545">
    <property type="entry name" value="Telomerase_RT"/>
</dbReference>
<reference evidence="20" key="1">
    <citation type="journal article" date="2019" name="Nat. Commun.">
        <title>Expansion of phycobilisome linker gene families in mesophilic red algae.</title>
        <authorList>
            <person name="Lee J."/>
            <person name="Kim D."/>
            <person name="Bhattacharya D."/>
            <person name="Yoon H.S."/>
        </authorList>
    </citation>
    <scope>NUCLEOTIDE SEQUENCE [LARGE SCALE GENOMIC DNA]</scope>
    <source>
        <strain evidence="20">CCMP 1328</strain>
    </source>
</reference>
<feature type="region of interest" description="Disordered" evidence="16">
    <location>
        <begin position="1574"/>
        <end position="1623"/>
    </location>
</feature>
<evidence type="ECO:0000256" key="14">
    <source>
        <dbReference type="ARBA" id="ARBA00048173"/>
    </source>
</evidence>
<keyword evidence="11 15" id="KW-0779">Telomere</keyword>
<evidence type="ECO:0000256" key="2">
    <source>
        <dbReference type="ARBA" id="ARBA00012493"/>
    </source>
</evidence>
<evidence type="ECO:0000256" key="4">
    <source>
        <dbReference type="ARBA" id="ARBA00022454"/>
    </source>
</evidence>
<name>A0A5J4YIE9_PORPP</name>
<evidence type="ECO:0000256" key="10">
    <source>
        <dbReference type="ARBA" id="ARBA00022842"/>
    </source>
</evidence>
<evidence type="ECO:0000259" key="17">
    <source>
        <dbReference type="PROSITE" id="PS50011"/>
    </source>
</evidence>
<dbReference type="SUPFAM" id="SSF56112">
    <property type="entry name" value="Protein kinase-like (PK-like)"/>
    <property type="match status" value="1"/>
</dbReference>
<dbReference type="GO" id="GO:0007004">
    <property type="term" value="P:telomere maintenance via telomerase"/>
    <property type="evidence" value="ECO:0007669"/>
    <property type="project" value="TreeGrafter"/>
</dbReference>
<keyword evidence="6 15" id="KW-0548">Nucleotidyltransferase</keyword>
<dbReference type="Gene3D" id="1.10.510.10">
    <property type="entry name" value="Transferase(Phosphotransferase) domain 1"/>
    <property type="match status" value="1"/>
</dbReference>
<dbReference type="GO" id="GO:0004672">
    <property type="term" value="F:protein kinase activity"/>
    <property type="evidence" value="ECO:0007669"/>
    <property type="project" value="InterPro"/>
</dbReference>
<keyword evidence="12 15" id="KW-0695">RNA-directed DNA polymerase</keyword>
<feature type="domain" description="Protein kinase" evidence="17">
    <location>
        <begin position="941"/>
        <end position="1209"/>
    </location>
</feature>
<dbReference type="GO" id="GO:0003720">
    <property type="term" value="F:telomerase activity"/>
    <property type="evidence" value="ECO:0007669"/>
    <property type="project" value="InterPro"/>
</dbReference>
<evidence type="ECO:0000256" key="6">
    <source>
        <dbReference type="ARBA" id="ARBA00022695"/>
    </source>
</evidence>
<keyword evidence="5 15" id="KW-0808">Transferase</keyword>
<evidence type="ECO:0000256" key="3">
    <source>
        <dbReference type="ARBA" id="ARBA00016182"/>
    </source>
</evidence>
<comment type="similarity">
    <text evidence="1 15">Belongs to the reverse transcriptase family. Telomerase subfamily.</text>
</comment>
<dbReference type="InterPro" id="IPR011009">
    <property type="entry name" value="Kinase-like_dom_sf"/>
</dbReference>
<comment type="catalytic activity">
    <reaction evidence="14 15">
        <text>DNA(n) + a 2'-deoxyribonucleoside 5'-triphosphate = DNA(n+1) + diphosphate</text>
        <dbReference type="Rhea" id="RHEA:22508"/>
        <dbReference type="Rhea" id="RHEA-COMP:17339"/>
        <dbReference type="Rhea" id="RHEA-COMP:17340"/>
        <dbReference type="ChEBI" id="CHEBI:33019"/>
        <dbReference type="ChEBI" id="CHEBI:61560"/>
        <dbReference type="ChEBI" id="CHEBI:173112"/>
        <dbReference type="EC" id="2.7.7.49"/>
    </reaction>
</comment>
<feature type="region of interest" description="Disordered" evidence="16">
    <location>
        <begin position="1411"/>
        <end position="1436"/>
    </location>
</feature>
<evidence type="ECO:0000256" key="9">
    <source>
        <dbReference type="ARBA" id="ARBA00022840"/>
    </source>
</evidence>
<keyword evidence="13 15" id="KW-0539">Nucleus</keyword>
<evidence type="ECO:0000256" key="16">
    <source>
        <dbReference type="SAM" id="MobiDB-lite"/>
    </source>
</evidence>
<dbReference type="GO" id="GO:0000781">
    <property type="term" value="C:chromosome, telomeric region"/>
    <property type="evidence" value="ECO:0007669"/>
    <property type="project" value="UniProtKB-SubCell"/>
</dbReference>
<evidence type="ECO:0000256" key="12">
    <source>
        <dbReference type="ARBA" id="ARBA00022918"/>
    </source>
</evidence>
<keyword evidence="7 15" id="KW-0479">Metal-binding</keyword>
<dbReference type="InterPro" id="IPR008271">
    <property type="entry name" value="Ser/Thr_kinase_AS"/>
</dbReference>
<dbReference type="GO" id="GO:0005524">
    <property type="term" value="F:ATP binding"/>
    <property type="evidence" value="ECO:0007669"/>
    <property type="project" value="UniProtKB-KW"/>
</dbReference>
<dbReference type="GO" id="GO:0070034">
    <property type="term" value="F:telomerase RNA binding"/>
    <property type="evidence" value="ECO:0007669"/>
    <property type="project" value="TreeGrafter"/>
</dbReference>
<keyword evidence="20" id="KW-1185">Reference proteome</keyword>
<feature type="region of interest" description="Disordered" evidence="16">
    <location>
        <begin position="1245"/>
        <end position="1285"/>
    </location>
</feature>
<feature type="region of interest" description="Disordered" evidence="16">
    <location>
        <begin position="1"/>
        <end position="24"/>
    </location>
</feature>
<dbReference type="EMBL" id="VRMN01000018">
    <property type="protein sequence ID" value="KAA8490905.1"/>
    <property type="molecule type" value="Genomic_DNA"/>
</dbReference>
<dbReference type="GO" id="GO:0000333">
    <property type="term" value="C:telomerase catalytic core complex"/>
    <property type="evidence" value="ECO:0007669"/>
    <property type="project" value="TreeGrafter"/>
</dbReference>
<protein>
    <recommendedName>
        <fullName evidence="3 15">Telomerase reverse transcriptase</fullName>
        <ecNumber evidence="2 15">2.7.7.49</ecNumber>
    </recommendedName>
    <alternativeName>
        <fullName evidence="15">Telomerase catalytic subunit</fullName>
    </alternativeName>
</protein>
<dbReference type="PANTHER" id="PTHR12066">
    <property type="entry name" value="TELOMERASE REVERSE TRANSCRIPTASE"/>
    <property type="match status" value="1"/>
</dbReference>
<dbReference type="InterPro" id="IPR000719">
    <property type="entry name" value="Prot_kinase_dom"/>
</dbReference>
<dbReference type="PANTHER" id="PTHR12066:SF0">
    <property type="entry name" value="TELOMERASE REVERSE TRANSCRIPTASE"/>
    <property type="match status" value="1"/>
</dbReference>
<evidence type="ECO:0000313" key="20">
    <source>
        <dbReference type="Proteomes" id="UP000324585"/>
    </source>
</evidence>
<feature type="compositionally biased region" description="Low complexity" evidence="16">
    <location>
        <begin position="1312"/>
        <end position="1323"/>
    </location>
</feature>
<dbReference type="InterPro" id="IPR021891">
    <property type="entry name" value="Telomerase_RBD"/>
</dbReference>
<feature type="domain" description="Reverse transcriptase" evidence="18">
    <location>
        <begin position="289"/>
        <end position="652"/>
    </location>
</feature>
<evidence type="ECO:0000259" key="18">
    <source>
        <dbReference type="PROSITE" id="PS50878"/>
    </source>
</evidence>
<keyword evidence="9" id="KW-0067">ATP-binding</keyword>
<dbReference type="OrthoDB" id="68483at2759"/>
<dbReference type="PROSITE" id="PS50878">
    <property type="entry name" value="RT_POL"/>
    <property type="match status" value="1"/>
</dbReference>
<feature type="region of interest" description="Disordered" evidence="16">
    <location>
        <begin position="1302"/>
        <end position="1334"/>
    </location>
</feature>
<dbReference type="SMART" id="SM00975">
    <property type="entry name" value="Telomerase_RBD"/>
    <property type="match status" value="1"/>
</dbReference>
<dbReference type="FunFam" id="1.10.510.10:FF:000571">
    <property type="entry name" value="Maternal embryonic leucine zipper kinase"/>
    <property type="match status" value="1"/>
</dbReference>
<dbReference type="PROSITE" id="PS50011">
    <property type="entry name" value="PROTEIN_KINASE_DOM"/>
    <property type="match status" value="1"/>
</dbReference>
<comment type="caution">
    <text evidence="19">The sequence shown here is derived from an EMBL/GenBank/DDBJ whole genome shotgun (WGS) entry which is preliminary data.</text>
</comment>
<proteinExistence type="inferred from homology"/>
<feature type="compositionally biased region" description="Low complexity" evidence="16">
    <location>
        <begin position="1469"/>
        <end position="1479"/>
    </location>
</feature>
<dbReference type="Gene3D" id="1.10.132.70">
    <property type="match status" value="1"/>
</dbReference>
<keyword evidence="4 15" id="KW-0158">Chromosome</keyword>
<dbReference type="GO" id="GO:0042162">
    <property type="term" value="F:telomeric DNA binding"/>
    <property type="evidence" value="ECO:0007669"/>
    <property type="project" value="TreeGrafter"/>
</dbReference>
<dbReference type="Pfam" id="PF12009">
    <property type="entry name" value="Telomerase_RBD"/>
    <property type="match status" value="1"/>
</dbReference>
<dbReference type="EC" id="2.7.7.49" evidence="2 15"/>
<keyword evidence="19" id="KW-0418">Kinase</keyword>
<gene>
    <name evidence="19" type="ORF">FVE85_1352</name>
</gene>
<evidence type="ECO:0000256" key="8">
    <source>
        <dbReference type="ARBA" id="ARBA00022741"/>
    </source>
</evidence>
<dbReference type="GO" id="GO:0046872">
    <property type="term" value="F:metal ion binding"/>
    <property type="evidence" value="ECO:0007669"/>
    <property type="project" value="UniProtKB-KW"/>
</dbReference>
<feature type="compositionally biased region" description="Basic and acidic residues" evidence="16">
    <location>
        <begin position="1598"/>
        <end position="1607"/>
    </location>
</feature>
<feature type="region of interest" description="Disordered" evidence="16">
    <location>
        <begin position="1469"/>
        <end position="1505"/>
    </location>
</feature>
<evidence type="ECO:0000313" key="19">
    <source>
        <dbReference type="EMBL" id="KAA8490905.1"/>
    </source>
</evidence>
<dbReference type="Pfam" id="PF00069">
    <property type="entry name" value="Pkinase"/>
    <property type="match status" value="1"/>
</dbReference>
<evidence type="ECO:0000256" key="7">
    <source>
        <dbReference type="ARBA" id="ARBA00022723"/>
    </source>
</evidence>
<evidence type="ECO:0000256" key="1">
    <source>
        <dbReference type="ARBA" id="ARBA00008001"/>
    </source>
</evidence>
<dbReference type="PROSITE" id="PS00108">
    <property type="entry name" value="PROTEIN_KINASE_ST"/>
    <property type="match status" value="1"/>
</dbReference>
<dbReference type="SMART" id="SM00220">
    <property type="entry name" value="S_TKc"/>
    <property type="match status" value="1"/>
</dbReference>
<dbReference type="Proteomes" id="UP000324585">
    <property type="component" value="Unassembled WGS sequence"/>
</dbReference>
<evidence type="ECO:0000256" key="11">
    <source>
        <dbReference type="ARBA" id="ARBA00022895"/>
    </source>
</evidence>
<dbReference type="CDD" id="cd05117">
    <property type="entry name" value="STKc_CAMK"/>
    <property type="match status" value="1"/>
</dbReference>
<feature type="compositionally biased region" description="Acidic residues" evidence="16">
    <location>
        <begin position="1538"/>
        <end position="1550"/>
    </location>
</feature>
<sequence length="1623" mass="183250">MAQLGVKAGNYAQTKSESAARHQPELSPRFATAVDFLKIVLHRMHEKNVRSVWTATCALDEAATGAISLRCAHKHAPHSTLHVLDELDGEQWTTARQTMACPELCLSNLVALETRPEQVSQFVMALVGNILPRQCIGGPRNWSILWNAIALYVRLGPQEDLDLETVVKRIHLTEVPWLGTKLDQALWREQSGQVRRSTRVPNVHDLRWRERQMAFFLRWLFFDIVSKVIRFFFYITESEKSRDGLVYYRKDVWCAIEEHVSQILLRDSCRRVSSIDEYLCAFRRDHSHGIRANPLNVSPYRSAALRLVPKASGVRVLQTLLDTSTMTKVSQRTLSKPANRTLKLSYAKATEFLRDILAILNHERCRLQESDPLVRLVATPDEIHDGFLCLKTKWHACRRPALYMAVWDVSKAFDTIEKDVLLSEVLPSILTQSSYLMCRYQLPQKYGKSGTYPTEYRHVVRDAAGLAHFGRLVEHDLAKKRSNTILSCTKEPYIVHRDAIMKHIHDWLSPRYIVVRGQVWEQRSGIPQGHMLSPLLSSLYLAHMERRTFALGTSIAAQLSVASYTPSSLGESEKGDILVHAMRFQDDYLIVSSDRATLESHALDPLVRGARAYGQYLNPAKLKRNYMAERMHSDTPPRPEELRHVTWCGFRVDSWRVEVGMDTSRTSWPQLLRAENMGACATRSAKLRLLERRALVGWRDRFYEFMFDTRLNSLVAVANNMHVFSYMRALKLMALIVRNPWLKRDGVAALRQVLDSAKRATLCELERRVLRSSRALRKQVQFEFPTAYSAHLIAYAYRLAVSILAPELLKIGLGQDGGRPGGDKCGHADVRAAGSVSMGTLLRNSAYHELRDWLPRGGMFRKKRVFQLRGVMLIQKEREDESAQAELRLCIFNCAIVERKSKMQIEIKDYKFTLFFADLYTFDRWSNALQQAASRRLKDYYVQDRKVDAGASATVYRGFTRTEKETEVVAIKCIDKSHCTPHEVEQLEREAAIVMIANHPDLIATYDIFETLESVYLVMEYMEAGTLADILERHGTFSEDEVRELMRPLLRAIVFLHSVGVVHRDIKPENVLCQSDTRPFGPKLSDFGLGGILPPELLSLDDEDVAYFTETLGSWYYISPEQCRKEKYGLKVDVWALGVTMYQLLTGRQPFEGHGVPDVIRAILEGNQDMDAEPWPSISEGAKDLVQKMLTIDSSYRCSAEDALRHPWIQATEEDLVALEEFGSNSRASLDMAMYLISASSSARNGRQRRSIQHARESVERDEMERDEAEGKAREVAAEEKRKEEWKTAALRSITNTLAGEKSPYKLGGALSPPDTSSTRSPRFVVPDSRGATRGRAQPIGVLLSREGSAGNRAKIPAFSKRSSSNKEPGISLSIAELGGLKKWGPTKAAAGGLATEPITYQPPLIVPEYDEEDDGHAKDAHTPNRRHGLCLSDPPRLTSSDASLLAATQAPASESRVNALLSAGRMVPNSPLSSSPVVHAGSTRTAKPLSPNRPQPEPKLLKMGSTSDAVSLAVLKHDRTISDRVRDVAAARTLLLDETETEEDPNADSDPDHIDKMDTRRDRIALDMRRGLEDEQDSMVSRGMRRSISMPSVEQARSVEAHEHARGSPFRLATKTKLFRRR</sequence>
<evidence type="ECO:0000256" key="13">
    <source>
        <dbReference type="ARBA" id="ARBA00023242"/>
    </source>
</evidence>
<evidence type="ECO:0000256" key="15">
    <source>
        <dbReference type="RuleBase" id="RU365061"/>
    </source>
</evidence>
<comment type="subcellular location">
    <subcellularLocation>
        <location evidence="15">Nucleus</location>
    </subcellularLocation>
    <subcellularLocation>
        <location evidence="15">Chromosome</location>
        <location evidence="15">Telomere</location>
    </subcellularLocation>
</comment>
<feature type="region of interest" description="Disordered" evidence="16">
    <location>
        <begin position="1537"/>
        <end position="1558"/>
    </location>
</feature>
<evidence type="ECO:0000256" key="5">
    <source>
        <dbReference type="ARBA" id="ARBA00022679"/>
    </source>
</evidence>
<keyword evidence="10 15" id="KW-0460">Magnesium</keyword>
<comment type="function">
    <text evidence="15">Telomerase is a ribonucleoprotein enzyme essential for the replication of chromosome termini in most eukaryotes. It elongates telomeres. It is a reverse transcriptase that adds simple sequence repeats to chromosome ends by copying a template sequence within the RNA component of the enzyme.</text>
</comment>
<dbReference type="InterPro" id="IPR000477">
    <property type="entry name" value="RT_dom"/>
</dbReference>
<organism evidence="19 20">
    <name type="scientific">Porphyridium purpureum</name>
    <name type="common">Red alga</name>
    <name type="synonym">Porphyridium cruentum</name>
    <dbReference type="NCBI Taxonomy" id="35688"/>
    <lineage>
        <taxon>Eukaryota</taxon>
        <taxon>Rhodophyta</taxon>
        <taxon>Bangiophyceae</taxon>
        <taxon>Porphyridiales</taxon>
        <taxon>Porphyridiaceae</taxon>
        <taxon>Porphyridium</taxon>
    </lineage>
</organism>
<keyword evidence="8" id="KW-0547">Nucleotide-binding</keyword>
<accession>A0A5J4YIE9</accession>
<feature type="compositionally biased region" description="Basic and acidic residues" evidence="16">
    <location>
        <begin position="1254"/>
        <end position="1285"/>
    </location>
</feature>